<evidence type="ECO:0000256" key="15">
    <source>
        <dbReference type="SAM" id="MobiDB-lite"/>
    </source>
</evidence>
<evidence type="ECO:0000313" key="18">
    <source>
        <dbReference type="Proteomes" id="UP001562354"/>
    </source>
</evidence>
<dbReference type="EMBL" id="JBFMKM010000009">
    <property type="protein sequence ID" value="KAL1304178.1"/>
    <property type="molecule type" value="Genomic_DNA"/>
</dbReference>
<dbReference type="EC" id="2.4.1.80" evidence="5"/>
<reference evidence="17 18" key="1">
    <citation type="submission" date="2024-07" db="EMBL/GenBank/DDBJ databases">
        <title>Draft sequence of the Neodothiora populina.</title>
        <authorList>
            <person name="Drown D.D."/>
            <person name="Schuette U.S."/>
            <person name="Buechlein A.B."/>
            <person name="Rusch D.R."/>
            <person name="Winton L.W."/>
            <person name="Adams G.A."/>
        </authorList>
    </citation>
    <scope>NUCLEOTIDE SEQUENCE [LARGE SCALE GENOMIC DNA]</scope>
    <source>
        <strain evidence="17 18">CPC 39397</strain>
    </source>
</reference>
<evidence type="ECO:0000256" key="1">
    <source>
        <dbReference type="ARBA" id="ARBA00004141"/>
    </source>
</evidence>
<keyword evidence="7" id="KW-0328">Glycosyltransferase</keyword>
<name>A0ABR3PDZ2_9PEZI</name>
<dbReference type="PANTHER" id="PTHR12726:SF0">
    <property type="entry name" value="CERAMIDE GLUCOSYLTRANSFERASE"/>
    <property type="match status" value="1"/>
</dbReference>
<evidence type="ECO:0000256" key="11">
    <source>
        <dbReference type="ARBA" id="ARBA00023136"/>
    </source>
</evidence>
<evidence type="ECO:0000256" key="4">
    <source>
        <dbReference type="ARBA" id="ARBA00006739"/>
    </source>
</evidence>
<evidence type="ECO:0000256" key="8">
    <source>
        <dbReference type="ARBA" id="ARBA00022679"/>
    </source>
</evidence>
<dbReference type="RefSeq" id="XP_069200453.1">
    <property type="nucleotide sequence ID" value="XM_069345982.1"/>
</dbReference>
<comment type="subcellular location">
    <subcellularLocation>
        <location evidence="1">Membrane</location>
        <topology evidence="1">Multi-pass membrane protein</topology>
    </subcellularLocation>
</comment>
<evidence type="ECO:0000256" key="10">
    <source>
        <dbReference type="ARBA" id="ARBA00022989"/>
    </source>
</evidence>
<accession>A0ABR3PDZ2</accession>
<comment type="pathway">
    <text evidence="3">Sphingolipid metabolism.</text>
</comment>
<feature type="transmembrane region" description="Helical" evidence="16">
    <location>
        <begin position="23"/>
        <end position="48"/>
    </location>
</feature>
<evidence type="ECO:0000256" key="3">
    <source>
        <dbReference type="ARBA" id="ARBA00004991"/>
    </source>
</evidence>
<proteinExistence type="inferred from homology"/>
<evidence type="ECO:0000256" key="5">
    <source>
        <dbReference type="ARBA" id="ARBA00012699"/>
    </source>
</evidence>
<evidence type="ECO:0000256" key="16">
    <source>
        <dbReference type="SAM" id="Phobius"/>
    </source>
</evidence>
<keyword evidence="18" id="KW-1185">Reference proteome</keyword>
<feature type="transmembrane region" description="Helical" evidence="16">
    <location>
        <begin position="379"/>
        <end position="402"/>
    </location>
</feature>
<dbReference type="Proteomes" id="UP001562354">
    <property type="component" value="Unassembled WGS sequence"/>
</dbReference>
<protein>
    <recommendedName>
        <fullName evidence="6">Ceramide glucosyltransferase</fullName>
        <ecNumber evidence="5">2.4.1.80</ecNumber>
    </recommendedName>
    <alternativeName>
        <fullName evidence="13">Glucosylceramide synthase</fullName>
    </alternativeName>
    <alternativeName>
        <fullName evidence="14">UDP-glucose ceramide glucosyltransferase</fullName>
    </alternativeName>
    <alternativeName>
        <fullName evidence="12">UDP-glucose:N-acylsphingosine D-glucosyltransferase</fullName>
    </alternativeName>
</protein>
<evidence type="ECO:0000256" key="6">
    <source>
        <dbReference type="ARBA" id="ARBA00019988"/>
    </source>
</evidence>
<keyword evidence="8" id="KW-0808">Transferase</keyword>
<evidence type="ECO:0000256" key="12">
    <source>
        <dbReference type="ARBA" id="ARBA00031017"/>
    </source>
</evidence>
<evidence type="ECO:0000256" key="14">
    <source>
        <dbReference type="ARBA" id="ARBA00032575"/>
    </source>
</evidence>
<comment type="similarity">
    <text evidence="4">Belongs to the glycosyltransferase 2 family.</text>
</comment>
<organism evidence="17 18">
    <name type="scientific">Neodothiora populina</name>
    <dbReference type="NCBI Taxonomy" id="2781224"/>
    <lineage>
        <taxon>Eukaryota</taxon>
        <taxon>Fungi</taxon>
        <taxon>Dikarya</taxon>
        <taxon>Ascomycota</taxon>
        <taxon>Pezizomycotina</taxon>
        <taxon>Dothideomycetes</taxon>
        <taxon>Dothideomycetidae</taxon>
        <taxon>Dothideales</taxon>
        <taxon>Dothioraceae</taxon>
        <taxon>Neodothiora</taxon>
    </lineage>
</organism>
<sequence>MPGVNALVGRLVSRADEGQASHAFSATFVAATICLIWYCAVSVVCLVGSTQLFRYYSRPPPSSKSAQSSTTAPYVTIIRPLKGLEPNLYQCLAATFLQDYPKDKLTIFFCVPDRNDPAGPVLKQLLDDFPGFDAQCVVEEDDPALQGHGAQQTLGPNPKIRNMSRAYREAKGDIVWIIDCNVWVAKGACGRMVDTLIGNRGIQNKFVHLLPLVVDVAGTPVSEGSQALLGTDTSNGQFKVFTSSTESHQLRTDASFDVWKDGGGRIEELFMSSAHAKFYTAINTVLVAPCIVGKSTMFRRSHLNSLTEGKGIDFFSENICEDHLIGDLLWKKQVTAERQGQKWGKHAMVFGDLAIQPMAGMSVREYIARRVRWLRVRKFTVTLATFVEPGTESFLCSLYGAYAFTTLPFFHDRFAIPQTWTAFALIWLASVSLWCFMDWTLYKKLHSGASIETDEHTPTFALPPTGSSRRPFTVWLWAWLAREGLAGPIWLWAVYGGATVAWRGKKFWVGMDMKVHEISPEAKGQSNGKTSHVPLKTRQD</sequence>
<keyword evidence="11 16" id="KW-0472">Membrane</keyword>
<keyword evidence="10 16" id="KW-1133">Transmembrane helix</keyword>
<dbReference type="InterPro" id="IPR025993">
    <property type="entry name" value="Ceramide_glucosylTrfase"/>
</dbReference>
<dbReference type="Pfam" id="PF13506">
    <property type="entry name" value="Glyco_transf_21"/>
    <property type="match status" value="2"/>
</dbReference>
<comment type="pathway">
    <text evidence="2">Lipid metabolism; sphingolipid metabolism.</text>
</comment>
<evidence type="ECO:0000256" key="9">
    <source>
        <dbReference type="ARBA" id="ARBA00022692"/>
    </source>
</evidence>
<dbReference type="InterPro" id="IPR029044">
    <property type="entry name" value="Nucleotide-diphossugar_trans"/>
</dbReference>
<dbReference type="PANTHER" id="PTHR12726">
    <property type="entry name" value="CERAMIDE GLUCOSYLTRANSFERASE"/>
    <property type="match status" value="1"/>
</dbReference>
<evidence type="ECO:0000256" key="7">
    <source>
        <dbReference type="ARBA" id="ARBA00022676"/>
    </source>
</evidence>
<keyword evidence="9 16" id="KW-0812">Transmembrane</keyword>
<comment type="caution">
    <text evidence="17">The sequence shown here is derived from an EMBL/GenBank/DDBJ whole genome shotgun (WGS) entry which is preliminary data.</text>
</comment>
<feature type="transmembrane region" description="Helical" evidence="16">
    <location>
        <begin position="414"/>
        <end position="436"/>
    </location>
</feature>
<evidence type="ECO:0000313" key="17">
    <source>
        <dbReference type="EMBL" id="KAL1304178.1"/>
    </source>
</evidence>
<dbReference type="SUPFAM" id="SSF53448">
    <property type="entry name" value="Nucleotide-diphospho-sugar transferases"/>
    <property type="match status" value="1"/>
</dbReference>
<evidence type="ECO:0000256" key="13">
    <source>
        <dbReference type="ARBA" id="ARBA00031543"/>
    </source>
</evidence>
<dbReference type="Gene3D" id="3.90.550.10">
    <property type="entry name" value="Spore Coat Polysaccharide Biosynthesis Protein SpsA, Chain A"/>
    <property type="match status" value="1"/>
</dbReference>
<gene>
    <name evidence="17" type="ORF">AAFC00_000602</name>
</gene>
<dbReference type="GeneID" id="95974305"/>
<evidence type="ECO:0000256" key="2">
    <source>
        <dbReference type="ARBA" id="ARBA00004760"/>
    </source>
</evidence>
<feature type="region of interest" description="Disordered" evidence="15">
    <location>
        <begin position="520"/>
        <end position="540"/>
    </location>
</feature>